<comment type="pathway">
    <text evidence="3 15">Purine metabolism; IMP biosynthesis via salvage pathway; IMP from hypoxanthine: step 1/1.</text>
</comment>
<accession>A0AA37QGN0</accession>
<keyword evidence="11 15" id="KW-0547">Nucleotide-binding</keyword>
<name>A0AA37QGN0_9BACT</name>
<dbReference type="InterPro" id="IPR050408">
    <property type="entry name" value="HGPRT"/>
</dbReference>
<dbReference type="InterPro" id="IPR005904">
    <property type="entry name" value="Hxn_phspho_trans"/>
</dbReference>
<dbReference type="SUPFAM" id="SSF53271">
    <property type="entry name" value="PRTase-like"/>
    <property type="match status" value="1"/>
</dbReference>
<dbReference type="GO" id="GO:0004422">
    <property type="term" value="F:hypoxanthine phosphoribosyltransferase activity"/>
    <property type="evidence" value="ECO:0007669"/>
    <property type="project" value="InterPro"/>
</dbReference>
<dbReference type="EC" id="2.4.2.8" evidence="5 15"/>
<evidence type="ECO:0000256" key="14">
    <source>
        <dbReference type="ARBA" id="ARBA00049402"/>
    </source>
</evidence>
<dbReference type="FunFam" id="3.40.50.2020:FF:000006">
    <property type="entry name" value="Hypoxanthine phosphoribosyltransferase"/>
    <property type="match status" value="1"/>
</dbReference>
<evidence type="ECO:0000256" key="2">
    <source>
        <dbReference type="ARBA" id="ARBA00004496"/>
    </source>
</evidence>
<evidence type="ECO:0000256" key="8">
    <source>
        <dbReference type="ARBA" id="ARBA00022679"/>
    </source>
</evidence>
<evidence type="ECO:0000256" key="15">
    <source>
        <dbReference type="RuleBase" id="RU364099"/>
    </source>
</evidence>
<dbReference type="GO" id="GO:0052657">
    <property type="term" value="F:guanine phosphoribosyltransferase activity"/>
    <property type="evidence" value="ECO:0007669"/>
    <property type="project" value="UniProtKB-ARBA"/>
</dbReference>
<dbReference type="CDD" id="cd06223">
    <property type="entry name" value="PRTases_typeI"/>
    <property type="match status" value="1"/>
</dbReference>
<evidence type="ECO:0000256" key="4">
    <source>
        <dbReference type="ARBA" id="ARBA00008391"/>
    </source>
</evidence>
<comment type="similarity">
    <text evidence="4 15">Belongs to the purine/pyrimidine phosphoribosyltransferase family.</text>
</comment>
<comment type="cofactor">
    <cofactor evidence="1 15">
        <name>Mg(2+)</name>
        <dbReference type="ChEBI" id="CHEBI:18420"/>
    </cofactor>
</comment>
<dbReference type="Gene3D" id="3.40.50.2020">
    <property type="match status" value="1"/>
</dbReference>
<keyword evidence="7 15" id="KW-0328">Glycosyltransferase</keyword>
<dbReference type="PANTHER" id="PTHR43340:SF1">
    <property type="entry name" value="HYPOXANTHINE PHOSPHORIBOSYLTRANSFERASE"/>
    <property type="match status" value="1"/>
</dbReference>
<dbReference type="NCBIfam" id="TIGR01203">
    <property type="entry name" value="HGPRTase"/>
    <property type="match status" value="1"/>
</dbReference>
<evidence type="ECO:0000256" key="13">
    <source>
        <dbReference type="ARBA" id="ARBA00048811"/>
    </source>
</evidence>
<dbReference type="AlphaFoldDB" id="A0AA37QGN0"/>
<evidence type="ECO:0000256" key="1">
    <source>
        <dbReference type="ARBA" id="ARBA00001946"/>
    </source>
</evidence>
<comment type="catalytic activity">
    <reaction evidence="13">
        <text>GMP + diphosphate = guanine + 5-phospho-alpha-D-ribose 1-diphosphate</text>
        <dbReference type="Rhea" id="RHEA:25424"/>
        <dbReference type="ChEBI" id="CHEBI:16235"/>
        <dbReference type="ChEBI" id="CHEBI:33019"/>
        <dbReference type="ChEBI" id="CHEBI:58017"/>
        <dbReference type="ChEBI" id="CHEBI:58115"/>
        <dbReference type="EC" id="2.4.2.8"/>
    </reaction>
    <physiologicalReaction direction="right-to-left" evidence="13">
        <dbReference type="Rhea" id="RHEA:25426"/>
    </physiologicalReaction>
</comment>
<evidence type="ECO:0000256" key="5">
    <source>
        <dbReference type="ARBA" id="ARBA00011895"/>
    </source>
</evidence>
<dbReference type="GO" id="GO:0032264">
    <property type="term" value="P:IMP salvage"/>
    <property type="evidence" value="ECO:0007669"/>
    <property type="project" value="TreeGrafter"/>
</dbReference>
<evidence type="ECO:0000256" key="7">
    <source>
        <dbReference type="ARBA" id="ARBA00022676"/>
    </source>
</evidence>
<dbReference type="PANTHER" id="PTHR43340">
    <property type="entry name" value="HYPOXANTHINE-GUANINE PHOSPHORIBOSYLTRANSFERASE"/>
    <property type="match status" value="1"/>
</dbReference>
<evidence type="ECO:0000256" key="11">
    <source>
        <dbReference type="ARBA" id="ARBA00022741"/>
    </source>
</evidence>
<evidence type="ECO:0000256" key="6">
    <source>
        <dbReference type="ARBA" id="ARBA00022490"/>
    </source>
</evidence>
<evidence type="ECO:0000256" key="9">
    <source>
        <dbReference type="ARBA" id="ARBA00022723"/>
    </source>
</evidence>
<evidence type="ECO:0000313" key="18">
    <source>
        <dbReference type="Proteomes" id="UP001161325"/>
    </source>
</evidence>
<evidence type="ECO:0000256" key="3">
    <source>
        <dbReference type="ARBA" id="ARBA00004669"/>
    </source>
</evidence>
<dbReference type="InterPro" id="IPR000836">
    <property type="entry name" value="PRTase_dom"/>
</dbReference>
<dbReference type="EMBL" id="BRXS01000004">
    <property type="protein sequence ID" value="GLC26448.1"/>
    <property type="molecule type" value="Genomic_DNA"/>
</dbReference>
<evidence type="ECO:0000256" key="10">
    <source>
        <dbReference type="ARBA" id="ARBA00022726"/>
    </source>
</evidence>
<organism evidence="17 18">
    <name type="scientific">Roseisolibacter agri</name>
    <dbReference type="NCBI Taxonomy" id="2014610"/>
    <lineage>
        <taxon>Bacteria</taxon>
        <taxon>Pseudomonadati</taxon>
        <taxon>Gemmatimonadota</taxon>
        <taxon>Gemmatimonadia</taxon>
        <taxon>Gemmatimonadales</taxon>
        <taxon>Gemmatimonadaceae</taxon>
        <taxon>Roseisolibacter</taxon>
    </lineage>
</organism>
<protein>
    <recommendedName>
        <fullName evidence="5 15">Hypoxanthine phosphoribosyltransferase</fullName>
        <ecNumber evidence="5 15">2.4.2.8</ecNumber>
    </recommendedName>
</protein>
<dbReference type="RefSeq" id="WP_284350898.1">
    <property type="nucleotide sequence ID" value="NZ_BRXS01000004.1"/>
</dbReference>
<comment type="caution">
    <text evidence="17">The sequence shown here is derived from an EMBL/GenBank/DDBJ whole genome shotgun (WGS) entry which is preliminary data.</text>
</comment>
<evidence type="ECO:0000259" key="16">
    <source>
        <dbReference type="Pfam" id="PF00156"/>
    </source>
</evidence>
<gene>
    <name evidence="17" type="ORF">rosag_29610</name>
</gene>
<sequence length="191" mass="21077">MNASIDVRGQSAAADPRLAGRALKRVAFSEAQIAARVAELGREITAFYPDDDLLVLGLLKGSFIFLSDLVRQIARPLHVDFLVASSYGDATVSSGTVRLLYDPETELEGKHILLVEDIVDSGRTLQKLVELLGDRRPKSLEICALLHKHIATHLDHPVRFVGFDAPEEFLVGYGLDHAEHFRHVPYVASLQ</sequence>
<comment type="subcellular location">
    <subcellularLocation>
        <location evidence="2 15">Cytoplasm</location>
    </subcellularLocation>
</comment>
<keyword evidence="9 15" id="KW-0479">Metal-binding</keyword>
<dbReference type="GO" id="GO:0032263">
    <property type="term" value="P:GMP salvage"/>
    <property type="evidence" value="ECO:0007669"/>
    <property type="project" value="TreeGrafter"/>
</dbReference>
<comment type="catalytic activity">
    <reaction evidence="14">
        <text>IMP + diphosphate = hypoxanthine + 5-phospho-alpha-D-ribose 1-diphosphate</text>
        <dbReference type="Rhea" id="RHEA:17973"/>
        <dbReference type="ChEBI" id="CHEBI:17368"/>
        <dbReference type="ChEBI" id="CHEBI:33019"/>
        <dbReference type="ChEBI" id="CHEBI:58017"/>
        <dbReference type="ChEBI" id="CHEBI:58053"/>
        <dbReference type="EC" id="2.4.2.8"/>
    </reaction>
    <physiologicalReaction direction="right-to-left" evidence="14">
        <dbReference type="Rhea" id="RHEA:17975"/>
    </physiologicalReaction>
</comment>
<dbReference type="GO" id="GO:0006166">
    <property type="term" value="P:purine ribonucleoside salvage"/>
    <property type="evidence" value="ECO:0007669"/>
    <property type="project" value="UniProtKB-KW"/>
</dbReference>
<dbReference type="GO" id="GO:0000166">
    <property type="term" value="F:nucleotide binding"/>
    <property type="evidence" value="ECO:0007669"/>
    <property type="project" value="UniProtKB-KW"/>
</dbReference>
<feature type="domain" description="Phosphoribosyltransferase" evidence="16">
    <location>
        <begin position="32"/>
        <end position="176"/>
    </location>
</feature>
<dbReference type="Proteomes" id="UP001161325">
    <property type="component" value="Unassembled WGS sequence"/>
</dbReference>
<dbReference type="GO" id="GO:0000287">
    <property type="term" value="F:magnesium ion binding"/>
    <property type="evidence" value="ECO:0007669"/>
    <property type="project" value="TreeGrafter"/>
</dbReference>
<keyword evidence="6 15" id="KW-0963">Cytoplasm</keyword>
<reference evidence="17" key="1">
    <citation type="submission" date="2022-08" db="EMBL/GenBank/DDBJ databases">
        <title>Draft genome sequencing of Roseisolibacter agri AW1220.</title>
        <authorList>
            <person name="Tobiishi Y."/>
            <person name="Tonouchi A."/>
        </authorList>
    </citation>
    <scope>NUCLEOTIDE SEQUENCE</scope>
    <source>
        <strain evidence="17">AW1220</strain>
    </source>
</reference>
<dbReference type="GO" id="GO:0006178">
    <property type="term" value="P:guanine salvage"/>
    <property type="evidence" value="ECO:0007669"/>
    <property type="project" value="TreeGrafter"/>
</dbReference>
<proteinExistence type="inferred from homology"/>
<dbReference type="GO" id="GO:0046100">
    <property type="term" value="P:hypoxanthine metabolic process"/>
    <property type="evidence" value="ECO:0007669"/>
    <property type="project" value="TreeGrafter"/>
</dbReference>
<dbReference type="Pfam" id="PF00156">
    <property type="entry name" value="Pribosyltran"/>
    <property type="match status" value="1"/>
</dbReference>
<keyword evidence="18" id="KW-1185">Reference proteome</keyword>
<dbReference type="GO" id="GO:0005829">
    <property type="term" value="C:cytosol"/>
    <property type="evidence" value="ECO:0007669"/>
    <property type="project" value="TreeGrafter"/>
</dbReference>
<keyword evidence="12 15" id="KW-0460">Magnesium</keyword>
<evidence type="ECO:0000256" key="12">
    <source>
        <dbReference type="ARBA" id="ARBA00022842"/>
    </source>
</evidence>
<dbReference type="InterPro" id="IPR029057">
    <property type="entry name" value="PRTase-like"/>
</dbReference>
<keyword evidence="8 15" id="KW-0808">Transferase</keyword>
<evidence type="ECO:0000313" key="17">
    <source>
        <dbReference type="EMBL" id="GLC26448.1"/>
    </source>
</evidence>
<keyword evidence="10 15" id="KW-0660">Purine salvage</keyword>